<proteinExistence type="predicted"/>
<evidence type="ECO:0000256" key="1">
    <source>
        <dbReference type="SAM" id="MobiDB-lite"/>
    </source>
</evidence>
<dbReference type="Proteomes" id="UP000275401">
    <property type="component" value="Unassembled WGS sequence"/>
</dbReference>
<sequence length="611" mass="67748">MPRRTNPGTAAAGDDRKRPSIGSIRRAQQITTYGVGGLLAVADQSYIVSGLDTWDVTGEPDLRDQRLEPMLHVNGFRRPPAARVATGRGVRVRRFPATYSCPECKALKAFRDLSVGPDKNRCVQCSALLVPSRFMVACEDGHLDEFPYWDWVHADPKRKGGSPTACSRATAEMTLETDGRTASLRSIVINCSCGQKASMEGAFGKMALRSLGLRCRGTRPWLGREATESKCNRPPRTLQRGSSAAWFADLRSALSIPPWHTELMELVDAHRRHLVNKSDERIMEFAEDEGWLAPGGHSPSQVLRTVRTLENAAHLEPAEDDENQIRFAAGEPLRQEEYEQLCRVIEDTPENKHFVCEPPEEDSSDLPGIDRVMLVKRLREVRALTGFTRIRPPQGSKADRDRISRLSKSPDLGWLPAIDVVGEGVFLTMDQERLQQWESAVLRAGSDRTERMRVAHEDLLREQDWESPRSPLTSRFVLLHTLAHVLINEWSLDCGYPAASLRERLYASDEMCGVLLYTATSDSAGSLGGIIARGEIAEVSRSLSAALERASWCSSDPLCMEVDVNGVGGLNLAACHACLLLPETSCEMNNTFLDRAHLVGTPDEDFPGYFA</sequence>
<feature type="domain" description="MrfA-like Zn-binding" evidence="2">
    <location>
        <begin position="482"/>
        <end position="579"/>
    </location>
</feature>
<feature type="region of interest" description="Disordered" evidence="1">
    <location>
        <begin position="1"/>
        <end position="22"/>
    </location>
</feature>
<dbReference type="AlphaFoldDB" id="A0A3M8WV29"/>
<dbReference type="InterPro" id="IPR018973">
    <property type="entry name" value="MZB"/>
</dbReference>
<evidence type="ECO:0000313" key="4">
    <source>
        <dbReference type="Proteomes" id="UP000275401"/>
    </source>
</evidence>
<evidence type="ECO:0000313" key="3">
    <source>
        <dbReference type="EMBL" id="RNG33577.1"/>
    </source>
</evidence>
<keyword evidence="4" id="KW-1185">Reference proteome</keyword>
<protein>
    <submittedName>
        <fullName evidence="3">DUF1998 domain-containing protein</fullName>
    </submittedName>
</protein>
<dbReference type="InterPro" id="IPR047721">
    <property type="entry name" value="DrmB"/>
</dbReference>
<dbReference type="NCBIfam" id="NF038324">
    <property type="entry name" value="DrmB_fam"/>
    <property type="match status" value="1"/>
</dbReference>
<dbReference type="Pfam" id="PF09369">
    <property type="entry name" value="MZB"/>
    <property type="match status" value="1"/>
</dbReference>
<dbReference type="RefSeq" id="WP_123099130.1">
    <property type="nucleotide sequence ID" value="NZ_RIBZ01000093.1"/>
</dbReference>
<dbReference type="EMBL" id="RIBZ01000093">
    <property type="protein sequence ID" value="RNG33577.1"/>
    <property type="molecule type" value="Genomic_DNA"/>
</dbReference>
<accession>A0A3M8WV29</accession>
<evidence type="ECO:0000259" key="2">
    <source>
        <dbReference type="Pfam" id="PF09369"/>
    </source>
</evidence>
<reference evidence="3 4" key="1">
    <citation type="submission" date="2018-11" db="EMBL/GenBank/DDBJ databases">
        <title>The Potential of Streptomyces as Biocontrol Agents against the Tomato grey mould, Botrytis cinerea (Gray mold) Frontiers in Microbiology.</title>
        <authorList>
            <person name="Li D."/>
        </authorList>
    </citation>
    <scope>NUCLEOTIDE SEQUENCE [LARGE SCALE GENOMIC DNA]</scope>
    <source>
        <strain evidence="3 4">NEAU-LD23</strain>
    </source>
</reference>
<organism evidence="3 4">
    <name type="scientific">Streptomyces botrytidirepellens</name>
    <dbReference type="NCBI Taxonomy" id="2486417"/>
    <lineage>
        <taxon>Bacteria</taxon>
        <taxon>Bacillati</taxon>
        <taxon>Actinomycetota</taxon>
        <taxon>Actinomycetes</taxon>
        <taxon>Kitasatosporales</taxon>
        <taxon>Streptomycetaceae</taxon>
        <taxon>Streptomyces</taxon>
    </lineage>
</organism>
<name>A0A3M8WV29_9ACTN</name>
<gene>
    <name evidence="3" type="ORF">EEJ42_07180</name>
</gene>
<comment type="caution">
    <text evidence="3">The sequence shown here is derived from an EMBL/GenBank/DDBJ whole genome shotgun (WGS) entry which is preliminary data.</text>
</comment>